<feature type="transmembrane region" description="Helical" evidence="2">
    <location>
        <begin position="673"/>
        <end position="695"/>
    </location>
</feature>
<sequence length="898" mass="100600">MHYLPALVFFAIISFLTSATILDTNRNCSCGFYDVQTGHTFTESIIVYFNETSSIPHGFVIEDYENKYEKDWNAIYRQGASPVNVVLNGSGSLDLLVTPPIKPHLVEGGGIRTRRRDIQHGTFRAWLRAPMSTSRTSAHGSAISMMWQYNETEVAEVSVMNTNVPSDAWIGTFINNEFTTRELGVNFSTIIETPSTDKSYTTLDGGLANQTADPWDYTEYRLDWSRDVVDFFVAGNLTRSVPSVDNRGIPSVPSPFYFKHWSTGNRFTMQGPPEEQAVASIGWIRMFFNSSSTQDARSDLAARCWNIDPCMVDDISLRGATPFEDHSVLQWKQADNKSIKRTPALWISVICISISSCLLLHAFIRRAPWRKHAKGNSQGQANAAPVQQLESGLIETPTPVFEPPSTQRTSSEYENGSKDGLTISISDPSPSTSVWGDSTHLAICALLVTVMHFGLTFVPAMVVPGAPRHYESEYWAQQIIAPFVLNQMWLGVFFTTSVRFLVAGYLRRGNMLDVAKAAVRRTPRLMIPVASIALLEYFVIDCGATSYLRYIPSLTWSTWPYVTRFPTVGHYISGVLELIYLVPNAVPQITFNYCTGVLWTIAVQLQGTWIVLCGAVVVYEIKTPWKRMCYYLICITSHWYAQSWGSYLWLGLLLTDLDVTYKYKQWLNARPAAYYPLLTFCWICVAAGFSANIIANWLPFNFPAYEHNIHPDADTGEPLWNTANAGYPAYHIPRLNGLLFAGGMQAIVELSPTVQYVLSLPFLMVLFPHIFTIYLMHGLVFWSWGSWLMVFLANRSISYGINVTVVGVTSYLVLFAILPIVTPIIEALGKDITSMVWMTAIEKSPPKHRTLFPFPKDLLHRPEQENNAEITTESVGNGSVMSSEKVVARGKTTGGSEV</sequence>
<dbReference type="Gene3D" id="2.60.120.200">
    <property type="match status" value="1"/>
</dbReference>
<keyword evidence="5" id="KW-1185">Reference proteome</keyword>
<feature type="transmembrane region" description="Helical" evidence="2">
    <location>
        <begin position="483"/>
        <end position="506"/>
    </location>
</feature>
<reference evidence="4 5" key="1">
    <citation type="submission" date="2020-01" db="EMBL/GenBank/DDBJ databases">
        <authorList>
            <consortium name="DOE Joint Genome Institute"/>
            <person name="Haridas S."/>
            <person name="Albert R."/>
            <person name="Binder M."/>
            <person name="Bloem J."/>
            <person name="Labutti K."/>
            <person name="Salamov A."/>
            <person name="Andreopoulos B."/>
            <person name="Baker S.E."/>
            <person name="Barry K."/>
            <person name="Bills G."/>
            <person name="Bluhm B.H."/>
            <person name="Cannon C."/>
            <person name="Castanera R."/>
            <person name="Culley D.E."/>
            <person name="Daum C."/>
            <person name="Ezra D."/>
            <person name="Gonzalez J.B."/>
            <person name="Henrissat B."/>
            <person name="Kuo A."/>
            <person name="Liang C."/>
            <person name="Lipzen A."/>
            <person name="Lutzoni F."/>
            <person name="Magnuson J."/>
            <person name="Mondo S."/>
            <person name="Nolan M."/>
            <person name="Ohm R."/>
            <person name="Pangilinan J."/>
            <person name="Park H.-J.H."/>
            <person name="Ramirez L."/>
            <person name="Alfaro M."/>
            <person name="Sun H."/>
            <person name="Tritt A."/>
            <person name="Yoshinaga Y."/>
            <person name="Zwiers L.-H.L."/>
            <person name="Turgeon B.G."/>
            <person name="Goodwin S.B."/>
            <person name="Spatafora J.W."/>
            <person name="Crous P.W."/>
            <person name="Grigoriev I.V."/>
        </authorList>
    </citation>
    <scope>NUCLEOTIDE SEQUENCE [LARGE SCALE GENOMIC DNA]</scope>
    <source>
        <strain evidence="4 5">CBS 611.86</strain>
    </source>
</reference>
<dbReference type="PANTHER" id="PTHR38121">
    <property type="entry name" value="GH16 DOMAIN-CONTAINING PROTEIN"/>
    <property type="match status" value="1"/>
</dbReference>
<dbReference type="CDD" id="cd00413">
    <property type="entry name" value="Glyco_hydrolase_16"/>
    <property type="match status" value="1"/>
</dbReference>
<dbReference type="InterPro" id="IPR013320">
    <property type="entry name" value="ConA-like_dom_sf"/>
</dbReference>
<feature type="chain" id="PRO_5028938105" description="GH16 domain-containing protein" evidence="3">
    <location>
        <begin position="20"/>
        <end position="898"/>
    </location>
</feature>
<dbReference type="SUPFAM" id="SSF49899">
    <property type="entry name" value="Concanavalin A-like lectins/glucanases"/>
    <property type="match status" value="1"/>
</dbReference>
<proteinExistence type="predicted"/>
<name>A0A7C8IGA0_9PLEO</name>
<feature type="transmembrane region" description="Helical" evidence="2">
    <location>
        <begin position="441"/>
        <end position="463"/>
    </location>
</feature>
<organism evidence="4 5">
    <name type="scientific">Massariosphaeria phaeospora</name>
    <dbReference type="NCBI Taxonomy" id="100035"/>
    <lineage>
        <taxon>Eukaryota</taxon>
        <taxon>Fungi</taxon>
        <taxon>Dikarya</taxon>
        <taxon>Ascomycota</taxon>
        <taxon>Pezizomycotina</taxon>
        <taxon>Dothideomycetes</taxon>
        <taxon>Pleosporomycetidae</taxon>
        <taxon>Pleosporales</taxon>
        <taxon>Pleosporales incertae sedis</taxon>
        <taxon>Massariosphaeria</taxon>
    </lineage>
</organism>
<dbReference type="PANTHER" id="PTHR38121:SF2">
    <property type="entry name" value="ACYLTRANSFERASE 3 DOMAIN-CONTAINING PROTEIN"/>
    <property type="match status" value="1"/>
</dbReference>
<keyword evidence="3" id="KW-0732">Signal</keyword>
<feature type="transmembrane region" description="Helical" evidence="2">
    <location>
        <begin position="568"/>
        <end position="586"/>
    </location>
</feature>
<feature type="transmembrane region" description="Helical" evidence="2">
    <location>
        <begin position="799"/>
        <end position="821"/>
    </location>
</feature>
<dbReference type="OrthoDB" id="25131at2759"/>
<feature type="compositionally biased region" description="Polar residues" evidence="1">
    <location>
        <begin position="872"/>
        <end position="882"/>
    </location>
</feature>
<evidence type="ECO:0008006" key="6">
    <source>
        <dbReference type="Google" id="ProtNLM"/>
    </source>
</evidence>
<keyword evidence="2" id="KW-1133">Transmembrane helix</keyword>
<dbReference type="AlphaFoldDB" id="A0A7C8IGA0"/>
<feature type="region of interest" description="Disordered" evidence="1">
    <location>
        <begin position="872"/>
        <end position="898"/>
    </location>
</feature>
<feature type="transmembrane region" description="Helical" evidence="2">
    <location>
        <begin position="344"/>
        <end position="364"/>
    </location>
</feature>
<gene>
    <name evidence="4" type="ORF">BDV95DRAFT_483446</name>
</gene>
<feature type="region of interest" description="Disordered" evidence="1">
    <location>
        <begin position="396"/>
        <end position="417"/>
    </location>
</feature>
<dbReference type="Proteomes" id="UP000481861">
    <property type="component" value="Unassembled WGS sequence"/>
</dbReference>
<accession>A0A7C8IGA0</accession>
<feature type="signal peptide" evidence="3">
    <location>
        <begin position="1"/>
        <end position="19"/>
    </location>
</feature>
<feature type="transmembrane region" description="Helical" evidence="2">
    <location>
        <begin position="598"/>
        <end position="619"/>
    </location>
</feature>
<keyword evidence="2" id="KW-0812">Transmembrane</keyword>
<comment type="caution">
    <text evidence="4">The sequence shown here is derived from an EMBL/GenBank/DDBJ whole genome shotgun (WGS) entry which is preliminary data.</text>
</comment>
<dbReference type="EMBL" id="JAADJZ010000003">
    <property type="protein sequence ID" value="KAF2876451.1"/>
    <property type="molecule type" value="Genomic_DNA"/>
</dbReference>
<evidence type="ECO:0000313" key="5">
    <source>
        <dbReference type="Proteomes" id="UP000481861"/>
    </source>
</evidence>
<evidence type="ECO:0000256" key="1">
    <source>
        <dbReference type="SAM" id="MobiDB-lite"/>
    </source>
</evidence>
<evidence type="ECO:0000313" key="4">
    <source>
        <dbReference type="EMBL" id="KAF2876451.1"/>
    </source>
</evidence>
<evidence type="ECO:0000256" key="2">
    <source>
        <dbReference type="SAM" id="Phobius"/>
    </source>
</evidence>
<keyword evidence="2" id="KW-0472">Membrane</keyword>
<evidence type="ECO:0000256" key="3">
    <source>
        <dbReference type="SAM" id="SignalP"/>
    </source>
</evidence>
<feature type="compositionally biased region" description="Polar residues" evidence="1">
    <location>
        <begin position="404"/>
        <end position="414"/>
    </location>
</feature>
<feature type="transmembrane region" description="Helical" evidence="2">
    <location>
        <begin position="527"/>
        <end position="548"/>
    </location>
</feature>
<protein>
    <recommendedName>
        <fullName evidence="6">GH16 domain-containing protein</fullName>
    </recommendedName>
</protein>
<feature type="transmembrane region" description="Helical" evidence="2">
    <location>
        <begin position="639"/>
        <end position="661"/>
    </location>
</feature>
<feature type="transmembrane region" description="Helical" evidence="2">
    <location>
        <begin position="766"/>
        <end position="792"/>
    </location>
</feature>